<dbReference type="STRING" id="188477.A0A433SX53"/>
<evidence type="ECO:0000256" key="3">
    <source>
        <dbReference type="SAM" id="MobiDB-lite"/>
    </source>
</evidence>
<dbReference type="GO" id="GO:0034553">
    <property type="term" value="P:mitochondrial respiratory chain complex II assembly"/>
    <property type="evidence" value="ECO:0007669"/>
    <property type="project" value="TreeGrafter"/>
</dbReference>
<evidence type="ECO:0000256" key="2">
    <source>
        <dbReference type="ARBA" id="ARBA00022170"/>
    </source>
</evidence>
<gene>
    <name evidence="4" type="ORF">EGW08_018472</name>
</gene>
<evidence type="ECO:0000256" key="1">
    <source>
        <dbReference type="ARBA" id="ARBA00005701"/>
    </source>
</evidence>
<feature type="region of interest" description="Disordered" evidence="3">
    <location>
        <begin position="49"/>
        <end position="131"/>
    </location>
</feature>
<feature type="compositionally biased region" description="Basic and acidic residues" evidence="3">
    <location>
        <begin position="118"/>
        <end position="131"/>
    </location>
</feature>
<dbReference type="GO" id="GO:0005739">
    <property type="term" value="C:mitochondrion"/>
    <property type="evidence" value="ECO:0007669"/>
    <property type="project" value="TreeGrafter"/>
</dbReference>
<keyword evidence="5" id="KW-1185">Reference proteome</keyword>
<accession>A0A433SX53</accession>
<dbReference type="Proteomes" id="UP000271974">
    <property type="component" value="Unassembled WGS sequence"/>
</dbReference>
<proteinExistence type="inferred from homology"/>
<dbReference type="EMBL" id="RQTK01000903">
    <property type="protein sequence ID" value="RUS73761.1"/>
    <property type="molecule type" value="Genomic_DNA"/>
</dbReference>
<dbReference type="PANTHER" id="PTHR28524:SF3">
    <property type="entry name" value="SUCCINATE DEHYDROGENASE ASSEMBLY FACTOR 4, MITOCHONDRIAL"/>
    <property type="match status" value="1"/>
</dbReference>
<organism evidence="4 5">
    <name type="scientific">Elysia chlorotica</name>
    <name type="common">Eastern emerald elysia</name>
    <name type="synonym">Sea slug</name>
    <dbReference type="NCBI Taxonomy" id="188477"/>
    <lineage>
        <taxon>Eukaryota</taxon>
        <taxon>Metazoa</taxon>
        <taxon>Spiralia</taxon>
        <taxon>Lophotrochozoa</taxon>
        <taxon>Mollusca</taxon>
        <taxon>Gastropoda</taxon>
        <taxon>Heterobranchia</taxon>
        <taxon>Euthyneura</taxon>
        <taxon>Panpulmonata</taxon>
        <taxon>Sacoglossa</taxon>
        <taxon>Placobranchoidea</taxon>
        <taxon>Plakobranchidae</taxon>
        <taxon>Elysia</taxon>
    </lineage>
</organism>
<evidence type="ECO:0000313" key="4">
    <source>
        <dbReference type="EMBL" id="RUS73761.1"/>
    </source>
</evidence>
<dbReference type="OrthoDB" id="201362at2759"/>
<sequence length="131" mass="14474">MASRSVATVALKLVQLYPQRYRPTNASIGLPGKLLPPWQCHSPGLTCAVRRASDDSKSKPASGARKGKTPAGKFDEQWESKEEERAPQGEQEPLERYPDNINPITGEIGGPKGPEPTRYGDWERKGRVTDF</sequence>
<name>A0A433SX53_ELYCH</name>
<reference evidence="4 5" key="1">
    <citation type="submission" date="2019-01" db="EMBL/GenBank/DDBJ databases">
        <title>A draft genome assembly of the solar-powered sea slug Elysia chlorotica.</title>
        <authorList>
            <person name="Cai H."/>
            <person name="Li Q."/>
            <person name="Fang X."/>
            <person name="Li J."/>
            <person name="Curtis N.E."/>
            <person name="Altenburger A."/>
            <person name="Shibata T."/>
            <person name="Feng M."/>
            <person name="Maeda T."/>
            <person name="Schwartz J.A."/>
            <person name="Shigenobu S."/>
            <person name="Lundholm N."/>
            <person name="Nishiyama T."/>
            <person name="Yang H."/>
            <person name="Hasebe M."/>
            <person name="Li S."/>
            <person name="Pierce S.K."/>
            <person name="Wang J."/>
        </authorList>
    </citation>
    <scope>NUCLEOTIDE SEQUENCE [LARGE SCALE GENOMIC DNA]</scope>
    <source>
        <strain evidence="4">EC2010</strain>
        <tissue evidence="4">Whole organism of an adult</tissue>
    </source>
</reference>
<dbReference type="InterPro" id="IPR012875">
    <property type="entry name" value="SDHF4"/>
</dbReference>
<comment type="caution">
    <text evidence="4">The sequence shown here is derived from an EMBL/GenBank/DDBJ whole genome shotgun (WGS) entry which is preliminary data.</text>
</comment>
<dbReference type="Pfam" id="PF07896">
    <property type="entry name" value="DUF1674"/>
    <property type="match status" value="1"/>
</dbReference>
<feature type="compositionally biased region" description="Basic and acidic residues" evidence="3">
    <location>
        <begin position="73"/>
        <end position="98"/>
    </location>
</feature>
<evidence type="ECO:0000313" key="5">
    <source>
        <dbReference type="Proteomes" id="UP000271974"/>
    </source>
</evidence>
<protein>
    <recommendedName>
        <fullName evidence="2">Succinate dehydrogenase assembly factor 4, mitochondrial</fullName>
    </recommendedName>
</protein>
<dbReference type="PANTHER" id="PTHR28524">
    <property type="entry name" value="SUCCINATE DEHYDROGENASE ASSEMBLY FACTOR 4, MITOCHONDRIAL"/>
    <property type="match status" value="1"/>
</dbReference>
<dbReference type="AlphaFoldDB" id="A0A433SX53"/>
<comment type="similarity">
    <text evidence="1">Belongs to the SDHAF4 family.</text>
</comment>